<dbReference type="Proteomes" id="UP001273505">
    <property type="component" value="Unassembled WGS sequence"/>
</dbReference>
<keyword evidence="6" id="KW-1185">Reference proteome</keyword>
<dbReference type="NCBIfam" id="TIGR00013">
    <property type="entry name" value="taut"/>
    <property type="match status" value="1"/>
</dbReference>
<feature type="domain" description="4-oxalocrotonate tautomerase-like" evidence="4">
    <location>
        <begin position="2"/>
        <end position="60"/>
    </location>
</feature>
<dbReference type="InterPro" id="IPR004370">
    <property type="entry name" value="4-OT-like_dom"/>
</dbReference>
<dbReference type="PANTHER" id="PTHR35530">
    <property type="entry name" value="TAUTOMERASE-RELATED"/>
    <property type="match status" value="1"/>
</dbReference>
<dbReference type="Gene3D" id="3.30.429.10">
    <property type="entry name" value="Macrophage Migration Inhibitory Factor"/>
    <property type="match status" value="1"/>
</dbReference>
<comment type="caution">
    <text evidence="5">The sequence shown here is derived from an EMBL/GenBank/DDBJ whole genome shotgun (WGS) entry which is preliminary data.</text>
</comment>
<sequence length="72" mass="7628">MPIVEIKITDENVTAVQKNRLVSGATQLMVDVLGKDPATTFVLISEISTVDWGIGGVSVAELRRGASTSLDI</sequence>
<evidence type="ECO:0000256" key="1">
    <source>
        <dbReference type="ARBA" id="ARBA00006723"/>
    </source>
</evidence>
<dbReference type="Pfam" id="PF01361">
    <property type="entry name" value="Tautomerase"/>
    <property type="match status" value="1"/>
</dbReference>
<protein>
    <recommendedName>
        <fullName evidence="3">Tautomerase</fullName>
        <ecNumber evidence="3">5.3.2.-</ecNumber>
    </recommendedName>
</protein>
<evidence type="ECO:0000313" key="5">
    <source>
        <dbReference type="EMBL" id="MDX6850871.1"/>
    </source>
</evidence>
<organism evidence="5 6">
    <name type="scientific">Gilvimarinus gilvus</name>
    <dbReference type="NCBI Taxonomy" id="3058038"/>
    <lineage>
        <taxon>Bacteria</taxon>
        <taxon>Pseudomonadati</taxon>
        <taxon>Pseudomonadota</taxon>
        <taxon>Gammaproteobacteria</taxon>
        <taxon>Cellvibrionales</taxon>
        <taxon>Cellvibrionaceae</taxon>
        <taxon>Gilvimarinus</taxon>
    </lineage>
</organism>
<evidence type="ECO:0000259" key="4">
    <source>
        <dbReference type="Pfam" id="PF01361"/>
    </source>
</evidence>
<reference evidence="5 6" key="1">
    <citation type="submission" date="2023-11" db="EMBL/GenBank/DDBJ databases">
        <title>Gilvimarinus fulvus sp. nov., isolated from the surface of Kelp.</title>
        <authorList>
            <person name="Sun Y.Y."/>
            <person name="Gong Y."/>
            <person name="Du Z.J."/>
        </authorList>
    </citation>
    <scope>NUCLEOTIDE SEQUENCE [LARGE SCALE GENOMIC DNA]</scope>
    <source>
        <strain evidence="5 6">SDUM040013</strain>
    </source>
</reference>
<keyword evidence="2 3" id="KW-0413">Isomerase</keyword>
<evidence type="ECO:0000256" key="2">
    <source>
        <dbReference type="ARBA" id="ARBA00023235"/>
    </source>
</evidence>
<dbReference type="PANTHER" id="PTHR35530:SF1">
    <property type="entry name" value="2-HYDROXYMUCONATE TAUTOMERASE"/>
    <property type="match status" value="1"/>
</dbReference>
<gene>
    <name evidence="5" type="ORF">SCD92_15965</name>
</gene>
<dbReference type="SUPFAM" id="SSF55331">
    <property type="entry name" value="Tautomerase/MIF"/>
    <property type="match status" value="1"/>
</dbReference>
<name>A0ABU4S394_9GAMM</name>
<evidence type="ECO:0000256" key="3">
    <source>
        <dbReference type="RuleBase" id="RU362032"/>
    </source>
</evidence>
<proteinExistence type="inferred from homology"/>
<dbReference type="EMBL" id="JAXAFO010000033">
    <property type="protein sequence ID" value="MDX6850871.1"/>
    <property type="molecule type" value="Genomic_DNA"/>
</dbReference>
<dbReference type="InterPro" id="IPR014347">
    <property type="entry name" value="Tautomerase/MIF_sf"/>
</dbReference>
<evidence type="ECO:0000313" key="6">
    <source>
        <dbReference type="Proteomes" id="UP001273505"/>
    </source>
</evidence>
<accession>A0ABU4S394</accession>
<dbReference type="RefSeq" id="WP_302721008.1">
    <property type="nucleotide sequence ID" value="NZ_JAULRU010000220.1"/>
</dbReference>
<comment type="similarity">
    <text evidence="1 3">Belongs to the 4-oxalocrotonate tautomerase family.</text>
</comment>
<dbReference type="EC" id="5.3.2.-" evidence="3"/>
<dbReference type="InterPro" id="IPR018191">
    <property type="entry name" value="4-OT"/>
</dbReference>